<evidence type="ECO:0000313" key="3">
    <source>
        <dbReference type="Proteomes" id="UP000600026"/>
    </source>
</evidence>
<accession>A0A919H3M5</accession>
<dbReference type="OrthoDB" id="4266042at2"/>
<dbReference type="SMART" id="SM00421">
    <property type="entry name" value="HTH_LUXR"/>
    <property type="match status" value="1"/>
</dbReference>
<sequence length="207" mass="22254">MQINIAGAPQIRHAIQSARSEVLLALPANCSFDGQVDVAAAQRLTAGSGVSVRVYVPSTARGTSALPEHRLAALAKEGMQIHSTPDTTPRMAIVDRSVVVLARNQEDYSHGALIGRELIVTQMLVRSLTAPAPAAQDPAPAPDADFHPLSREVLRQLALGTTDETAARQIGMALRTYRRVVSRLMDSLDARSRFQAGYLAAQRDLLL</sequence>
<dbReference type="Proteomes" id="UP000600026">
    <property type="component" value="Unassembled WGS sequence"/>
</dbReference>
<dbReference type="InterPro" id="IPR016032">
    <property type="entry name" value="Sig_transdc_resp-reg_C-effctor"/>
</dbReference>
<gene>
    <name evidence="2" type="ORF">Sxan_65090</name>
</gene>
<protein>
    <submittedName>
        <fullName evidence="2">LuxR family transcriptional regulator</fullName>
    </submittedName>
</protein>
<keyword evidence="3" id="KW-1185">Reference proteome</keyword>
<dbReference type="InterPro" id="IPR000792">
    <property type="entry name" value="Tscrpt_reg_LuxR_C"/>
</dbReference>
<dbReference type="SUPFAM" id="SSF46894">
    <property type="entry name" value="C-terminal effector domain of the bipartite response regulators"/>
    <property type="match status" value="1"/>
</dbReference>
<dbReference type="RefSeq" id="WP_031138781.1">
    <property type="nucleotide sequence ID" value="NZ_BNEE01000006.1"/>
</dbReference>
<name>A0A919H3M5_9ACTN</name>
<dbReference type="Gene3D" id="1.10.10.10">
    <property type="entry name" value="Winged helix-like DNA-binding domain superfamily/Winged helix DNA-binding domain"/>
    <property type="match status" value="1"/>
</dbReference>
<reference evidence="2" key="1">
    <citation type="submission" date="2020-09" db="EMBL/GenBank/DDBJ databases">
        <title>Whole genome shotgun sequence of Streptomyces xanthophaeus NBRC 12829.</title>
        <authorList>
            <person name="Komaki H."/>
            <person name="Tamura T."/>
        </authorList>
    </citation>
    <scope>NUCLEOTIDE SEQUENCE</scope>
    <source>
        <strain evidence="2">NBRC 12829</strain>
    </source>
</reference>
<organism evidence="2 3">
    <name type="scientific">Streptomyces xanthophaeus</name>
    <dbReference type="NCBI Taxonomy" id="67385"/>
    <lineage>
        <taxon>Bacteria</taxon>
        <taxon>Bacillati</taxon>
        <taxon>Actinomycetota</taxon>
        <taxon>Actinomycetes</taxon>
        <taxon>Kitasatosporales</taxon>
        <taxon>Streptomycetaceae</taxon>
        <taxon>Streptomyces</taxon>
    </lineage>
</organism>
<evidence type="ECO:0000259" key="1">
    <source>
        <dbReference type="SMART" id="SM00421"/>
    </source>
</evidence>
<dbReference type="GO" id="GO:0006355">
    <property type="term" value="P:regulation of DNA-templated transcription"/>
    <property type="evidence" value="ECO:0007669"/>
    <property type="project" value="InterPro"/>
</dbReference>
<dbReference type="EMBL" id="BNEE01000006">
    <property type="protein sequence ID" value="GHI89145.1"/>
    <property type="molecule type" value="Genomic_DNA"/>
</dbReference>
<evidence type="ECO:0000313" key="2">
    <source>
        <dbReference type="EMBL" id="GHI89145.1"/>
    </source>
</evidence>
<dbReference type="AlphaFoldDB" id="A0A919H3M5"/>
<proteinExistence type="predicted"/>
<dbReference type="GO" id="GO:0003677">
    <property type="term" value="F:DNA binding"/>
    <property type="evidence" value="ECO:0007669"/>
    <property type="project" value="InterPro"/>
</dbReference>
<dbReference type="InterPro" id="IPR036388">
    <property type="entry name" value="WH-like_DNA-bd_sf"/>
</dbReference>
<feature type="domain" description="HTH luxR-type" evidence="1">
    <location>
        <begin position="146"/>
        <end position="200"/>
    </location>
</feature>
<comment type="caution">
    <text evidence="2">The sequence shown here is derived from an EMBL/GenBank/DDBJ whole genome shotgun (WGS) entry which is preliminary data.</text>
</comment>